<evidence type="ECO:0000259" key="7">
    <source>
        <dbReference type="Pfam" id="PF17917"/>
    </source>
</evidence>
<evidence type="ECO:0000313" key="9">
    <source>
        <dbReference type="Proteomes" id="UP001367508"/>
    </source>
</evidence>
<dbReference type="InterPro" id="IPR052160">
    <property type="entry name" value="Gypsy_RT_Integrase-like"/>
</dbReference>
<dbReference type="InterPro" id="IPR043502">
    <property type="entry name" value="DNA/RNA_pol_sf"/>
</dbReference>
<evidence type="ECO:0000256" key="4">
    <source>
        <dbReference type="ARBA" id="ARBA00022759"/>
    </source>
</evidence>
<keyword evidence="1" id="KW-0808">Transferase</keyword>
<dbReference type="AlphaFoldDB" id="A0AAN9M3D2"/>
<dbReference type="GO" id="GO:0016787">
    <property type="term" value="F:hydrolase activity"/>
    <property type="evidence" value="ECO:0007669"/>
    <property type="project" value="UniProtKB-KW"/>
</dbReference>
<keyword evidence="4" id="KW-0255">Endonuclease</keyword>
<dbReference type="PANTHER" id="PTHR47266">
    <property type="entry name" value="ENDONUCLEASE-RELATED"/>
    <property type="match status" value="1"/>
</dbReference>
<evidence type="ECO:0000256" key="3">
    <source>
        <dbReference type="ARBA" id="ARBA00022722"/>
    </source>
</evidence>
<keyword evidence="3" id="KW-0540">Nuclease</keyword>
<name>A0AAN9M3D2_CANGL</name>
<reference evidence="8 9" key="1">
    <citation type="submission" date="2024-01" db="EMBL/GenBank/DDBJ databases">
        <title>The genomes of 5 underutilized Papilionoideae crops provide insights into root nodulation and disease resistanc.</title>
        <authorList>
            <person name="Jiang F."/>
        </authorList>
    </citation>
    <scope>NUCLEOTIDE SEQUENCE [LARGE SCALE GENOMIC DNA]</scope>
    <source>
        <strain evidence="8">LVBAO_FW01</strain>
        <tissue evidence="8">Leaves</tissue>
    </source>
</reference>
<dbReference type="GO" id="GO:0004519">
    <property type="term" value="F:endonuclease activity"/>
    <property type="evidence" value="ECO:0007669"/>
    <property type="project" value="UniProtKB-KW"/>
</dbReference>
<keyword evidence="9" id="KW-1185">Reference proteome</keyword>
<dbReference type="EMBL" id="JAYMYQ010000003">
    <property type="protein sequence ID" value="KAK7344818.1"/>
    <property type="molecule type" value="Genomic_DNA"/>
</dbReference>
<proteinExistence type="predicted"/>
<evidence type="ECO:0000313" key="8">
    <source>
        <dbReference type="EMBL" id="KAK7344818.1"/>
    </source>
</evidence>
<evidence type="ECO:0000256" key="1">
    <source>
        <dbReference type="ARBA" id="ARBA00022679"/>
    </source>
</evidence>
<dbReference type="InterPro" id="IPR041373">
    <property type="entry name" value="RT_RNaseH"/>
</dbReference>
<dbReference type="SUPFAM" id="SSF56672">
    <property type="entry name" value="DNA/RNA polymerases"/>
    <property type="match status" value="1"/>
</dbReference>
<accession>A0AAN9M3D2</accession>
<dbReference type="GO" id="GO:0003964">
    <property type="term" value="F:RNA-directed DNA polymerase activity"/>
    <property type="evidence" value="ECO:0007669"/>
    <property type="project" value="UniProtKB-KW"/>
</dbReference>
<keyword evidence="2" id="KW-0548">Nucleotidyltransferase</keyword>
<dbReference type="Proteomes" id="UP001367508">
    <property type="component" value="Unassembled WGS sequence"/>
</dbReference>
<dbReference type="Pfam" id="PF17917">
    <property type="entry name" value="RT_RNaseH"/>
    <property type="match status" value="1"/>
</dbReference>
<evidence type="ECO:0000256" key="2">
    <source>
        <dbReference type="ARBA" id="ARBA00022695"/>
    </source>
</evidence>
<keyword evidence="5" id="KW-0378">Hydrolase</keyword>
<evidence type="ECO:0000256" key="5">
    <source>
        <dbReference type="ARBA" id="ARBA00022801"/>
    </source>
</evidence>
<organism evidence="8 9">
    <name type="scientific">Canavalia gladiata</name>
    <name type="common">Sword bean</name>
    <name type="synonym">Dolichos gladiatus</name>
    <dbReference type="NCBI Taxonomy" id="3824"/>
    <lineage>
        <taxon>Eukaryota</taxon>
        <taxon>Viridiplantae</taxon>
        <taxon>Streptophyta</taxon>
        <taxon>Embryophyta</taxon>
        <taxon>Tracheophyta</taxon>
        <taxon>Spermatophyta</taxon>
        <taxon>Magnoliopsida</taxon>
        <taxon>eudicotyledons</taxon>
        <taxon>Gunneridae</taxon>
        <taxon>Pentapetalae</taxon>
        <taxon>rosids</taxon>
        <taxon>fabids</taxon>
        <taxon>Fabales</taxon>
        <taxon>Fabaceae</taxon>
        <taxon>Papilionoideae</taxon>
        <taxon>50 kb inversion clade</taxon>
        <taxon>NPAAA clade</taxon>
        <taxon>indigoferoid/millettioid clade</taxon>
        <taxon>Phaseoleae</taxon>
        <taxon>Canavalia</taxon>
    </lineage>
</organism>
<protein>
    <recommendedName>
        <fullName evidence="7">Reverse transcriptase RNase H-like domain-containing protein</fullName>
    </recommendedName>
</protein>
<feature type="domain" description="Reverse transcriptase RNase H-like" evidence="7">
    <location>
        <begin position="32"/>
        <end position="84"/>
    </location>
</feature>
<evidence type="ECO:0000256" key="6">
    <source>
        <dbReference type="ARBA" id="ARBA00022918"/>
    </source>
</evidence>
<keyword evidence="6" id="KW-0695">RNA-directed DNA polymerase</keyword>
<sequence length="477" mass="54914">MKEVEFRFDDSSLKAFNTLKERLITAPLISVNYTTIEKELLAVVHAFDKFCSYLIGAQLTVYTDHAALKHLLSKQEAKPRLIRLPIESIEDEKILINEEFPDEKLLSIPVAPWYVDMENFKATNIISAEMSWQQRKKLFHDSKFYLWDEPFLYKQGVDGLRRRCILREEKRDILWHCHSSAYGGHLNGKRTTSKVIDFMGSFPSSCSNEYILLVVDYVSKWVELVFGKACHLLFELEHKAYWATRFLNFNAKVAGEGRLLQLHVLEEFRLNAYENEKIYKAKTKKWHDKPIKHRVFKPGQLVLLFNSRLKLFPGKLKSRWSGPLMIKEVSAHGTVTLESMQSQRNFKVNRQCVKPYFGEPPENSSLMVGAVSADSANYPDLLAQRKMALGVQQNQTIMIKGEESGIGTRDMRFIPANNALSKDAKGNQLPFTFAFSNTPPRFTLLVFHSRAVFHSLNCKNIQGIQVLHPSVHEVLID</sequence>
<gene>
    <name evidence="8" type="ORF">VNO77_14935</name>
</gene>
<comment type="caution">
    <text evidence="8">The sequence shown here is derived from an EMBL/GenBank/DDBJ whole genome shotgun (WGS) entry which is preliminary data.</text>
</comment>